<evidence type="ECO:0000313" key="2">
    <source>
        <dbReference type="Proteomes" id="UP000662783"/>
    </source>
</evidence>
<gene>
    <name evidence="1" type="ORF">JR347_16645</name>
</gene>
<organism evidence="1 2">
    <name type="scientific">Fulvivirga lutea</name>
    <dbReference type="NCBI Taxonomy" id="2810512"/>
    <lineage>
        <taxon>Bacteria</taxon>
        <taxon>Pseudomonadati</taxon>
        <taxon>Bacteroidota</taxon>
        <taxon>Cytophagia</taxon>
        <taxon>Cytophagales</taxon>
        <taxon>Fulvivirgaceae</taxon>
        <taxon>Fulvivirga</taxon>
    </lineage>
</organism>
<keyword evidence="2" id="KW-1185">Reference proteome</keyword>
<dbReference type="EMBL" id="CP070608">
    <property type="protein sequence ID" value="QSE97198.1"/>
    <property type="molecule type" value="Genomic_DNA"/>
</dbReference>
<dbReference type="AlphaFoldDB" id="A0A974WEZ3"/>
<proteinExistence type="predicted"/>
<protein>
    <submittedName>
        <fullName evidence="1">Uncharacterized protein</fullName>
    </submittedName>
</protein>
<sequence>MITKEKLKEQIDKFPDEEISIDELIERMVFIEKLEQRIKISEKGRKTISNDTLKDEISKWSK</sequence>
<dbReference type="RefSeq" id="WP_205721711.1">
    <property type="nucleotide sequence ID" value="NZ_CP070608.1"/>
</dbReference>
<accession>A0A974WEZ3</accession>
<dbReference type="KEGG" id="fuv:JR347_16645"/>
<evidence type="ECO:0000313" key="1">
    <source>
        <dbReference type="EMBL" id="QSE97198.1"/>
    </source>
</evidence>
<dbReference type="Proteomes" id="UP000662783">
    <property type="component" value="Chromosome"/>
</dbReference>
<name>A0A974WEZ3_9BACT</name>
<reference evidence="1" key="1">
    <citation type="submission" date="2021-02" db="EMBL/GenBank/DDBJ databases">
        <title>Fulvivirga sp. S481 isolated from sea water.</title>
        <authorList>
            <person name="Bae S.S."/>
            <person name="Baek K."/>
        </authorList>
    </citation>
    <scope>NUCLEOTIDE SEQUENCE</scope>
    <source>
        <strain evidence="1">S481</strain>
    </source>
</reference>